<dbReference type="EMBL" id="CM047898">
    <property type="protein sequence ID" value="KAJ0106366.1"/>
    <property type="molecule type" value="Genomic_DNA"/>
</dbReference>
<reference evidence="2" key="1">
    <citation type="journal article" date="2023" name="G3 (Bethesda)">
        <title>Genome assembly and association tests identify interacting loci associated with vigor, precocity, and sex in interspecific pistachio rootstocks.</title>
        <authorList>
            <person name="Palmer W."/>
            <person name="Jacygrad E."/>
            <person name="Sagayaradj S."/>
            <person name="Cavanaugh K."/>
            <person name="Han R."/>
            <person name="Bertier L."/>
            <person name="Beede B."/>
            <person name="Kafkas S."/>
            <person name="Golino D."/>
            <person name="Preece J."/>
            <person name="Michelmore R."/>
        </authorList>
    </citation>
    <scope>NUCLEOTIDE SEQUENCE [LARGE SCALE GENOMIC DNA]</scope>
</reference>
<sequence>MDEFTSRIEELNSKFSIRKVSTSQQNLALPAETCNGSGPTSLFMTGLANEFKYVILQKECYRLLDRVLFKVLLIARGQRQMMLQLDSISNILHEYWGERSRQERADEAGRKIDIDSISVPLILTLAIGGISIFLFKGLTFQK</sequence>
<keyword evidence="2" id="KW-1185">Reference proteome</keyword>
<evidence type="ECO:0000313" key="1">
    <source>
        <dbReference type="EMBL" id="KAJ0106366.1"/>
    </source>
</evidence>
<protein>
    <submittedName>
        <fullName evidence="1">Uncharacterized protein</fullName>
    </submittedName>
</protein>
<organism evidence="1 2">
    <name type="scientific">Pistacia atlantica</name>
    <dbReference type="NCBI Taxonomy" id="434234"/>
    <lineage>
        <taxon>Eukaryota</taxon>
        <taxon>Viridiplantae</taxon>
        <taxon>Streptophyta</taxon>
        <taxon>Embryophyta</taxon>
        <taxon>Tracheophyta</taxon>
        <taxon>Spermatophyta</taxon>
        <taxon>Magnoliopsida</taxon>
        <taxon>eudicotyledons</taxon>
        <taxon>Gunneridae</taxon>
        <taxon>Pentapetalae</taxon>
        <taxon>rosids</taxon>
        <taxon>malvids</taxon>
        <taxon>Sapindales</taxon>
        <taxon>Anacardiaceae</taxon>
        <taxon>Pistacia</taxon>
    </lineage>
</organism>
<dbReference type="Proteomes" id="UP001164250">
    <property type="component" value="Chromosome 2"/>
</dbReference>
<evidence type="ECO:0000313" key="2">
    <source>
        <dbReference type="Proteomes" id="UP001164250"/>
    </source>
</evidence>
<proteinExistence type="predicted"/>
<accession>A0ACC1C315</accession>
<name>A0ACC1C315_9ROSI</name>
<comment type="caution">
    <text evidence="1">The sequence shown here is derived from an EMBL/GenBank/DDBJ whole genome shotgun (WGS) entry which is preliminary data.</text>
</comment>
<gene>
    <name evidence="1" type="ORF">Patl1_18996</name>
</gene>